<keyword evidence="4" id="KW-0689">Ribosomal protein</keyword>
<gene>
    <name evidence="10" type="ORF">g.19382</name>
</gene>
<dbReference type="GO" id="GO:0005763">
    <property type="term" value="C:mitochondrial small ribosomal subunit"/>
    <property type="evidence" value="ECO:0007669"/>
    <property type="project" value="InterPro"/>
</dbReference>
<evidence type="ECO:0000256" key="6">
    <source>
        <dbReference type="ARBA" id="ARBA00023274"/>
    </source>
</evidence>
<evidence type="ECO:0000313" key="10">
    <source>
        <dbReference type="EMBL" id="JAS63156.1"/>
    </source>
</evidence>
<keyword evidence="6" id="KW-0687">Ribonucleoprotein</keyword>
<organism evidence="10">
    <name type="scientific">Cuerna arida</name>
    <dbReference type="NCBI Taxonomy" id="1464854"/>
    <lineage>
        <taxon>Eukaryota</taxon>
        <taxon>Metazoa</taxon>
        <taxon>Ecdysozoa</taxon>
        <taxon>Arthropoda</taxon>
        <taxon>Hexapoda</taxon>
        <taxon>Insecta</taxon>
        <taxon>Pterygota</taxon>
        <taxon>Neoptera</taxon>
        <taxon>Paraneoptera</taxon>
        <taxon>Hemiptera</taxon>
        <taxon>Auchenorrhyncha</taxon>
        <taxon>Membracoidea</taxon>
        <taxon>Cicadellidae</taxon>
        <taxon>Cicadellinae</taxon>
        <taxon>Proconiini</taxon>
        <taxon>Cuerna</taxon>
    </lineage>
</organism>
<dbReference type="PANTHER" id="PTHR13231:SF3">
    <property type="entry name" value="SMALL RIBOSOMAL SUBUNIT PROTEIN MS31"/>
    <property type="match status" value="1"/>
</dbReference>
<comment type="similarity">
    <text evidence="2">Belongs to the mitochondrion-specific ribosomal protein mS31 family.</text>
</comment>
<feature type="region of interest" description="Disordered" evidence="9">
    <location>
        <begin position="139"/>
        <end position="178"/>
    </location>
</feature>
<name>A0A1B6GL32_9HEMI</name>
<dbReference type="EMBL" id="GECZ01006613">
    <property type="protein sequence ID" value="JAS63156.1"/>
    <property type="molecule type" value="Transcribed_RNA"/>
</dbReference>
<keyword evidence="5" id="KW-0496">Mitochondrion</keyword>
<keyword evidence="3" id="KW-0809">Transit peptide</keyword>
<evidence type="ECO:0000256" key="5">
    <source>
        <dbReference type="ARBA" id="ARBA00023128"/>
    </source>
</evidence>
<evidence type="ECO:0000256" key="2">
    <source>
        <dbReference type="ARBA" id="ARBA00011057"/>
    </source>
</evidence>
<reference evidence="10" key="1">
    <citation type="submission" date="2015-11" db="EMBL/GenBank/DDBJ databases">
        <title>De novo transcriptome assembly of four potential Pierce s Disease insect vectors from Arizona vineyards.</title>
        <authorList>
            <person name="Tassone E.E."/>
        </authorList>
    </citation>
    <scope>NUCLEOTIDE SEQUENCE</scope>
</reference>
<dbReference type="InterPro" id="IPR026299">
    <property type="entry name" value="MRP-S31"/>
</dbReference>
<dbReference type="AlphaFoldDB" id="A0A1B6GL32"/>
<dbReference type="PANTHER" id="PTHR13231">
    <property type="entry name" value="MITOCHONDRIAL RIBOSOMAL PROTEIN S31"/>
    <property type="match status" value="1"/>
</dbReference>
<sequence>MISLQRYLSRSASYSQLRSFTCSSVFTSKKNDVEEKDEKNESKDKVANKLNDLLQLMIQKEGDTKKDIQIPQAVKRKKVKPEKEKPLGEKLEVAAKDVASSLGGDVKKTESELLNILLRTSDPNTQTLKDILKGIKVEKSSEPPSRAKQVRDTLAKQATTNTDGPGLPKLKPELKKPKKKSAATVNILGAAPSTYFKDLQPAPAPCDLQTWRLCAARDLRLSVTHPPTNIYEQMIQWTDQGMLWHFPIDNEQGLDSEKQVSFEEHVFLESHLEGWCPERGPIRHFMELVCIGLSKNHWLTVEEKKEHIFWYRDYFVEKKDLISELGAGTVEIESGQQEITK</sequence>
<comment type="subcellular location">
    <subcellularLocation>
        <location evidence="1">Mitochondrion</location>
    </subcellularLocation>
</comment>
<proteinExistence type="inferred from homology"/>
<evidence type="ECO:0000256" key="9">
    <source>
        <dbReference type="SAM" id="MobiDB-lite"/>
    </source>
</evidence>
<evidence type="ECO:0000256" key="7">
    <source>
        <dbReference type="ARBA" id="ARBA00035133"/>
    </source>
</evidence>
<protein>
    <recommendedName>
        <fullName evidence="7">Small ribosomal subunit protein mS31</fullName>
    </recommendedName>
    <alternativeName>
        <fullName evidence="8">28S ribosomal protein S31, mitochondrial</fullName>
    </alternativeName>
</protein>
<evidence type="ECO:0000256" key="4">
    <source>
        <dbReference type="ARBA" id="ARBA00022980"/>
    </source>
</evidence>
<accession>A0A1B6GL32</accession>
<evidence type="ECO:0000256" key="1">
    <source>
        <dbReference type="ARBA" id="ARBA00004173"/>
    </source>
</evidence>
<evidence type="ECO:0000256" key="3">
    <source>
        <dbReference type="ARBA" id="ARBA00022946"/>
    </source>
</evidence>
<dbReference type="GO" id="GO:0003735">
    <property type="term" value="F:structural constituent of ribosome"/>
    <property type="evidence" value="ECO:0007669"/>
    <property type="project" value="InterPro"/>
</dbReference>
<dbReference type="Pfam" id="PF15433">
    <property type="entry name" value="MRP-S31"/>
    <property type="match status" value="1"/>
</dbReference>
<evidence type="ECO:0000256" key="8">
    <source>
        <dbReference type="ARBA" id="ARBA00035363"/>
    </source>
</evidence>